<dbReference type="PROSITE" id="PS50158">
    <property type="entry name" value="ZF_CCHC"/>
    <property type="match status" value="1"/>
</dbReference>
<dbReference type="SUPFAM" id="SSF53098">
    <property type="entry name" value="Ribonuclease H-like"/>
    <property type="match status" value="1"/>
</dbReference>
<evidence type="ECO:0000313" key="5">
    <source>
        <dbReference type="RefSeq" id="XP_022830393.1"/>
    </source>
</evidence>
<dbReference type="GO" id="GO:0008270">
    <property type="term" value="F:zinc ion binding"/>
    <property type="evidence" value="ECO:0007669"/>
    <property type="project" value="UniProtKB-KW"/>
</dbReference>
<dbReference type="RefSeq" id="XP_022830393.1">
    <property type="nucleotide sequence ID" value="XM_022974625.1"/>
</dbReference>
<dbReference type="InterPro" id="IPR008042">
    <property type="entry name" value="Retrotrans_Pao"/>
</dbReference>
<dbReference type="PANTHER" id="PTHR47331">
    <property type="entry name" value="PHD-TYPE DOMAIN-CONTAINING PROTEIN"/>
    <property type="match status" value="1"/>
</dbReference>
<dbReference type="GO" id="GO:0071897">
    <property type="term" value="P:DNA biosynthetic process"/>
    <property type="evidence" value="ECO:0007669"/>
    <property type="project" value="UniProtKB-ARBA"/>
</dbReference>
<dbReference type="CDD" id="cd00303">
    <property type="entry name" value="retropepsin_like"/>
    <property type="match status" value="1"/>
</dbReference>
<dbReference type="InterPro" id="IPR001878">
    <property type="entry name" value="Znf_CCHC"/>
</dbReference>
<keyword evidence="1" id="KW-0863">Zinc-finger</keyword>
<dbReference type="InterPro" id="IPR043502">
    <property type="entry name" value="DNA/RNA_pol_sf"/>
</dbReference>
<organism evidence="4 5">
    <name type="scientific">Spodoptera litura</name>
    <name type="common">Asian cotton leafworm</name>
    <dbReference type="NCBI Taxonomy" id="69820"/>
    <lineage>
        <taxon>Eukaryota</taxon>
        <taxon>Metazoa</taxon>
        <taxon>Ecdysozoa</taxon>
        <taxon>Arthropoda</taxon>
        <taxon>Hexapoda</taxon>
        <taxon>Insecta</taxon>
        <taxon>Pterygota</taxon>
        <taxon>Neoptera</taxon>
        <taxon>Endopterygota</taxon>
        <taxon>Lepidoptera</taxon>
        <taxon>Glossata</taxon>
        <taxon>Ditrysia</taxon>
        <taxon>Noctuoidea</taxon>
        <taxon>Noctuidae</taxon>
        <taxon>Amphipyrinae</taxon>
        <taxon>Spodoptera</taxon>
    </lineage>
</organism>
<dbReference type="PANTHER" id="PTHR47331:SF1">
    <property type="entry name" value="GAG-LIKE PROTEIN"/>
    <property type="match status" value="1"/>
</dbReference>
<keyword evidence="1" id="KW-0479">Metal-binding</keyword>
<dbReference type="InterPro" id="IPR021109">
    <property type="entry name" value="Peptidase_aspartic_dom_sf"/>
</dbReference>
<dbReference type="InterPro" id="IPR005312">
    <property type="entry name" value="DUF1759"/>
</dbReference>
<dbReference type="InterPro" id="IPR012337">
    <property type="entry name" value="RNaseH-like_sf"/>
</dbReference>
<dbReference type="GO" id="GO:0003676">
    <property type="term" value="F:nucleic acid binding"/>
    <property type="evidence" value="ECO:0007669"/>
    <property type="project" value="InterPro"/>
</dbReference>
<evidence type="ECO:0000256" key="1">
    <source>
        <dbReference type="PROSITE-ProRule" id="PRU00047"/>
    </source>
</evidence>
<dbReference type="Gene3D" id="2.40.70.10">
    <property type="entry name" value="Acid Proteases"/>
    <property type="match status" value="1"/>
</dbReference>
<feature type="domain" description="CCHC-type" evidence="2">
    <location>
        <begin position="364"/>
        <end position="378"/>
    </location>
</feature>
<dbReference type="SUPFAM" id="SSF56672">
    <property type="entry name" value="DNA/RNA polymerases"/>
    <property type="match status" value="1"/>
</dbReference>
<keyword evidence="4" id="KW-1185">Reference proteome</keyword>
<dbReference type="PROSITE" id="PS50994">
    <property type="entry name" value="INTEGRASE"/>
    <property type="match status" value="1"/>
</dbReference>
<dbReference type="Pfam" id="PF03564">
    <property type="entry name" value="DUF1759"/>
    <property type="match status" value="1"/>
</dbReference>
<accession>A0A9J7EH29</accession>
<reference evidence="5" key="1">
    <citation type="submission" date="2025-08" db="UniProtKB">
        <authorList>
            <consortium name="RefSeq"/>
        </authorList>
    </citation>
    <scope>IDENTIFICATION</scope>
    <source>
        <strain evidence="5">Ishihara</strain>
        <tissue evidence="5">Whole body</tissue>
    </source>
</reference>
<dbReference type="KEGG" id="sliu:111359166"/>
<proteinExistence type="predicted"/>
<dbReference type="Pfam" id="PF05380">
    <property type="entry name" value="Peptidase_A17"/>
    <property type="match status" value="1"/>
</dbReference>
<evidence type="ECO:0000259" key="3">
    <source>
        <dbReference type="PROSITE" id="PS50994"/>
    </source>
</evidence>
<sequence>MATTTEQLLQELENVALLLQKAQVNLKKCPKQRLTKGYVETRLQTIEEYWNKFTTTHYNLLKVVPKEKKNDIAYFVNEDYFVIEDLYLCLQGDLKDLMRSMINPRLSDFTGSTGTTFEGNVKLPRIQLPSFSGMYEDWTTFKDLFTSLVHNNSMLSKVQKLHYLKSSVSGEAAMLLKHIQVSECNYDQAWDLLRDRFGNKRLIVNSLLRKLITQRKIPAQTANNIKTLLDTTSECLNSLKNLNVSTDSWDPLIIFLTVLKLDPETHRDWEEFAYKDNLDELPNWEDLVKFLQTKFRTLELLAPPSREKLSRNKECTVHVSTTPAATKPRTCLKCKDNHTLCHCKEFTAMEPAERCEYVKTNQLCFNCLAPGHTAKKCRLNMSCRICHKRHHSLVHQQAQSNISNQQYNMQAKHHQIEQYQQQEAYIPAELSSHFTASTSTALLATALVPVSDTSGRMTVLRALVDQGSQATFISERAAQLLKLKRTPAQATVKGVGSTTTAVKHAAQIELRSRHDDSFKLQVKVYIMATRITTQLPSQTIPINNCSHLEGLKLADPSFNKPGRVDLLLGVEVCAQILRSEFIKGPPGSPCAQNTSLGWIIFGNVLNEGNNNDFIVMHHSLDLNKMLKAMWELDNEDKSKLTKDERKCEEIYQSTHSRTQHGQYIVKLPTKTNELKSIHGRTREIAMQRLYQLEKRLEKNATLKTEYIKVMEEYISMNHMEEVPKEEMNSDSYYLPHHAVVKEDKETTKVRIVFNASQKGNNYISLNDELLVGPQLQTDMRSLIMKFRMRKICFVADIQRMYRMILVTKEDRDLQRILWRNDPSQPVKDYRLTRVTFGTASAPYLAVRTLHQVADDEGAVCPDAAIMIKEDFYVDDLMASKDNLNEAIHTAKHLEAILQKGGFTLQKWCSNDANFLKQFDPAKRTTHAILDITIDGTITALGLRWNMGKDMFHYSLKLPLISKSITKRTILSDIQRLFDPLGWLAPAMLPSKLLIQRLWLQGTGWDEELDATTREEWIALRESLQHLNGIEVQRWLGITDHKTAKIEVHGFCDASTKAYAAVAYVRVEHEEVITTQIIAAKTRVAPVKPVSLPRLELCAALLLSRLLKQIKTAMKITDSKIFAWSDSTIVLSWLLGDPTRWQVFVRNRVVEILDNTGTNWFHVQSSNNPADVASRGEHTLELKDDEKWWKGPKWLREKTIILTRPDNLTTSLERKEEIQTNTKVEEELSLETQFQHYDNLEELLKSITYCKRFLKGKKMRNKDTVITTQEIDEALKTCIKIAQRERFYEDIMNLKKKREVTGNSKLKLLKPYLDHENILRVGGRLRHADIAEDTKNPIILDNHTPAKPFLNSGVDFAGPYQILASKGRGIRTNKAYVAVFVCMATKALHLEMVGDLTTESFIGAFKRFVARRGRCSHIWSDQGRNFVGANKELADAWKEAKLEFDSIIAASLALDGTQWHFIPAYSPHIGGLWEAGVKSMKHHMKRILTNHLTYEEMTTLICQIEACLNSRPLSPIDDDDTDNLTPLTPGHFLIGEAPITVPQPNLQDVTISHLSRWQHIQKLLGDFWQKWQAEYLTSLQQRPKWLKRCKELDIGNIVLIKNEQLPPGKWALGRIVTKYPGADGVTRVYGVKSGDSITKRSFNKLCPLPIDVDD</sequence>
<dbReference type="GO" id="GO:0042575">
    <property type="term" value="C:DNA polymerase complex"/>
    <property type="evidence" value="ECO:0007669"/>
    <property type="project" value="UniProtKB-ARBA"/>
</dbReference>
<gene>
    <name evidence="5" type="primary">LOC111359166</name>
</gene>
<dbReference type="InterPro" id="IPR001584">
    <property type="entry name" value="Integrase_cat-core"/>
</dbReference>
<dbReference type="GO" id="GO:0015074">
    <property type="term" value="P:DNA integration"/>
    <property type="evidence" value="ECO:0007669"/>
    <property type="project" value="InterPro"/>
</dbReference>
<dbReference type="InterPro" id="IPR040676">
    <property type="entry name" value="DUF5641"/>
</dbReference>
<protein>
    <submittedName>
        <fullName evidence="5">Uncharacterized protein LOC111359166</fullName>
    </submittedName>
</protein>
<evidence type="ECO:0000313" key="4">
    <source>
        <dbReference type="Proteomes" id="UP000301870"/>
    </source>
</evidence>
<dbReference type="Pfam" id="PF18701">
    <property type="entry name" value="DUF5641"/>
    <property type="match status" value="1"/>
</dbReference>
<feature type="domain" description="Integrase catalytic" evidence="3">
    <location>
        <begin position="1343"/>
        <end position="1536"/>
    </location>
</feature>
<dbReference type="Proteomes" id="UP000301870">
    <property type="component" value="Chromosome 28"/>
</dbReference>
<keyword evidence="1" id="KW-0862">Zinc</keyword>
<dbReference type="Gene3D" id="3.30.420.10">
    <property type="entry name" value="Ribonuclease H-like superfamily/Ribonuclease H"/>
    <property type="match status" value="1"/>
</dbReference>
<dbReference type="InterPro" id="IPR036397">
    <property type="entry name" value="RNaseH_sf"/>
</dbReference>
<evidence type="ECO:0000259" key="2">
    <source>
        <dbReference type="PROSITE" id="PS50158"/>
    </source>
</evidence>
<dbReference type="CDD" id="cd01644">
    <property type="entry name" value="RT_pepA17"/>
    <property type="match status" value="1"/>
</dbReference>
<name>A0A9J7EH29_SPOLT</name>
<dbReference type="GeneID" id="111359166"/>
<dbReference type="OrthoDB" id="5984724at2759"/>